<keyword evidence="2 6" id="KW-0812">Transmembrane</keyword>
<keyword evidence="4 6" id="KW-0472">Membrane</keyword>
<keyword evidence="7" id="KW-0732">Signal</keyword>
<evidence type="ECO:0000256" key="1">
    <source>
        <dbReference type="ARBA" id="ARBA00004167"/>
    </source>
</evidence>
<feature type="region of interest" description="Disordered" evidence="5">
    <location>
        <begin position="264"/>
        <end position="311"/>
    </location>
</feature>
<reference evidence="9" key="1">
    <citation type="journal article" date="2021" name="BMC Genomics">
        <title>Chromosome-level genome assembly and manually-curated proteome of model necrotroph Parastagonospora nodorum Sn15 reveals a genome-wide trove of candidate effector homologs, and redundancy of virulence-related functions within an accessory chromosome.</title>
        <authorList>
            <person name="Bertazzoni S."/>
            <person name="Jones D.A.B."/>
            <person name="Phan H.T."/>
            <person name="Tan K.-C."/>
            <person name="Hane J.K."/>
        </authorList>
    </citation>
    <scope>NUCLEOTIDE SEQUENCE [LARGE SCALE GENOMIC DNA]</scope>
    <source>
        <strain evidence="9">SN15 / ATCC MYA-4574 / FGSC 10173)</strain>
    </source>
</reference>
<dbReference type="GO" id="GO:0071944">
    <property type="term" value="C:cell periphery"/>
    <property type="evidence" value="ECO:0007669"/>
    <property type="project" value="UniProtKB-ARBA"/>
</dbReference>
<dbReference type="AlphaFoldDB" id="A0A7U2F2B4"/>
<feature type="region of interest" description="Disordered" evidence="5">
    <location>
        <begin position="340"/>
        <end position="445"/>
    </location>
</feature>
<dbReference type="PANTHER" id="PTHR15549">
    <property type="entry name" value="PAIRED IMMUNOGLOBULIN-LIKE TYPE 2 RECEPTOR"/>
    <property type="match status" value="1"/>
</dbReference>
<dbReference type="OrthoDB" id="5347452at2759"/>
<dbReference type="EMBL" id="CP069027">
    <property type="protein sequence ID" value="QRC95194.1"/>
    <property type="molecule type" value="Genomic_DNA"/>
</dbReference>
<accession>A0A7U2F2B4</accession>
<evidence type="ECO:0000256" key="5">
    <source>
        <dbReference type="SAM" id="MobiDB-lite"/>
    </source>
</evidence>
<feature type="compositionally biased region" description="Pro residues" evidence="5">
    <location>
        <begin position="282"/>
        <end position="304"/>
    </location>
</feature>
<evidence type="ECO:0008006" key="10">
    <source>
        <dbReference type="Google" id="ProtNLM"/>
    </source>
</evidence>
<gene>
    <name evidence="8" type="ORF">JI435_029050</name>
</gene>
<dbReference type="InterPro" id="IPR051694">
    <property type="entry name" value="Immunoregulatory_rcpt-like"/>
</dbReference>
<comment type="subcellular location">
    <subcellularLocation>
        <location evidence="1">Membrane</location>
        <topology evidence="1">Single-pass membrane protein</topology>
    </subcellularLocation>
</comment>
<evidence type="ECO:0000256" key="4">
    <source>
        <dbReference type="ARBA" id="ARBA00023136"/>
    </source>
</evidence>
<feature type="signal peptide" evidence="7">
    <location>
        <begin position="1"/>
        <end position="18"/>
    </location>
</feature>
<feature type="region of interest" description="Disordered" evidence="5">
    <location>
        <begin position="190"/>
        <end position="212"/>
    </location>
</feature>
<sequence length="445" mass="46402">MRYSHVLSLVAALPSTYAVAFGGPAPTDISPDRALEGTSPKPTRGPSVEELRKRQSSSQATCGWVDGDISNALTCSVGRTCMLYKSAGLNMAGCCEGRDTQNCGWASSCVDFVSYSAGSCGSNCLIDPLVRKCTNAAAPYCVTWTYPSDGVEDFGCDSVSTGSIITVRQTAQDGFSGSTSTRLPTVTAGAVTETTGTSGSGTSGSYTTPSSRTSKKLAIGAIIGIVLAVLGLAFLAIVGVCICMKRKKKQKQIAANAQLMANVQASRPESQFQPQMQMQQGPPQPMPPQSPPPPMNGYFPPPNPQEQKYTGHTSVQEYKVSPVASNATTPAPAYVQPYMASNAPPMPHPGQYQPPANGAHEVASPVEGQYGGQYQAPLNGAHEVPSPPISEQYGGQYQPPANGAHEVPSPHTSPPPQQQFSAPAAGAHEMSAPGKTGPVYEMGGR</sequence>
<evidence type="ECO:0000313" key="8">
    <source>
        <dbReference type="EMBL" id="QRC95194.1"/>
    </source>
</evidence>
<protein>
    <recommendedName>
        <fullName evidence="10">Mid2 domain-containing protein</fullName>
    </recommendedName>
</protein>
<feature type="region of interest" description="Disordered" evidence="5">
    <location>
        <begin position="29"/>
        <end position="51"/>
    </location>
</feature>
<feature type="compositionally biased region" description="Low complexity" evidence="5">
    <location>
        <begin position="271"/>
        <end position="281"/>
    </location>
</feature>
<dbReference type="PANTHER" id="PTHR15549:SF33">
    <property type="entry name" value="MEMBRANE PROTEIN WSC4, PUTATIVE (AFU_ORTHOLOGUE AFUA_5G09020)-RELATED"/>
    <property type="match status" value="1"/>
</dbReference>
<keyword evidence="9" id="KW-1185">Reference proteome</keyword>
<dbReference type="GO" id="GO:0016020">
    <property type="term" value="C:membrane"/>
    <property type="evidence" value="ECO:0007669"/>
    <property type="project" value="UniProtKB-SubCell"/>
</dbReference>
<feature type="chain" id="PRO_5031404397" description="Mid2 domain-containing protein" evidence="7">
    <location>
        <begin position="19"/>
        <end position="445"/>
    </location>
</feature>
<feature type="compositionally biased region" description="Low complexity" evidence="5">
    <location>
        <begin position="203"/>
        <end position="212"/>
    </location>
</feature>
<dbReference type="VEuPathDB" id="FungiDB:JI435_029050"/>
<proteinExistence type="predicted"/>
<organism evidence="8 9">
    <name type="scientific">Phaeosphaeria nodorum (strain SN15 / ATCC MYA-4574 / FGSC 10173)</name>
    <name type="common">Glume blotch fungus</name>
    <name type="synonym">Parastagonospora nodorum</name>
    <dbReference type="NCBI Taxonomy" id="321614"/>
    <lineage>
        <taxon>Eukaryota</taxon>
        <taxon>Fungi</taxon>
        <taxon>Dikarya</taxon>
        <taxon>Ascomycota</taxon>
        <taxon>Pezizomycotina</taxon>
        <taxon>Dothideomycetes</taxon>
        <taxon>Pleosporomycetidae</taxon>
        <taxon>Pleosporales</taxon>
        <taxon>Pleosporineae</taxon>
        <taxon>Phaeosphaeriaceae</taxon>
        <taxon>Parastagonospora</taxon>
    </lineage>
</organism>
<evidence type="ECO:0000256" key="6">
    <source>
        <dbReference type="SAM" id="Phobius"/>
    </source>
</evidence>
<feature type="transmembrane region" description="Helical" evidence="6">
    <location>
        <begin position="217"/>
        <end position="243"/>
    </location>
</feature>
<evidence type="ECO:0000256" key="2">
    <source>
        <dbReference type="ARBA" id="ARBA00022692"/>
    </source>
</evidence>
<dbReference type="Proteomes" id="UP000663193">
    <property type="component" value="Chromosome 5"/>
</dbReference>
<evidence type="ECO:0000256" key="7">
    <source>
        <dbReference type="SAM" id="SignalP"/>
    </source>
</evidence>
<feature type="compositionally biased region" description="Low complexity" evidence="5">
    <location>
        <begin position="418"/>
        <end position="427"/>
    </location>
</feature>
<name>A0A7U2F2B4_PHANO</name>
<evidence type="ECO:0000313" key="9">
    <source>
        <dbReference type="Proteomes" id="UP000663193"/>
    </source>
</evidence>
<keyword evidence="3 6" id="KW-1133">Transmembrane helix</keyword>
<evidence type="ECO:0000256" key="3">
    <source>
        <dbReference type="ARBA" id="ARBA00022989"/>
    </source>
</evidence>